<dbReference type="Proteomes" id="UP001603857">
    <property type="component" value="Unassembled WGS sequence"/>
</dbReference>
<dbReference type="EMBL" id="JBGMDY010000008">
    <property type="protein sequence ID" value="KAL2326078.1"/>
    <property type="molecule type" value="Genomic_DNA"/>
</dbReference>
<reference evidence="1 2" key="1">
    <citation type="submission" date="2024-08" db="EMBL/GenBank/DDBJ databases">
        <title>Insights into the chromosomal genome structure of Flemingia macrophylla.</title>
        <authorList>
            <person name="Ding Y."/>
            <person name="Zhao Y."/>
            <person name="Bi W."/>
            <person name="Wu M."/>
            <person name="Zhao G."/>
            <person name="Gong Y."/>
            <person name="Li W."/>
            <person name="Zhang P."/>
        </authorList>
    </citation>
    <scope>NUCLEOTIDE SEQUENCE [LARGE SCALE GENOMIC DNA]</scope>
    <source>
        <strain evidence="1">DYQJB</strain>
        <tissue evidence="1">Leaf</tissue>
    </source>
</reference>
<gene>
    <name evidence="1" type="ORF">Fmac_025136</name>
</gene>
<evidence type="ECO:0000313" key="2">
    <source>
        <dbReference type="Proteomes" id="UP001603857"/>
    </source>
</evidence>
<comment type="caution">
    <text evidence="1">The sequence shown here is derived from an EMBL/GenBank/DDBJ whole genome shotgun (WGS) entry which is preliminary data.</text>
</comment>
<accession>A0ABD1LRG6</accession>
<proteinExistence type="predicted"/>
<evidence type="ECO:0008006" key="3">
    <source>
        <dbReference type="Google" id="ProtNLM"/>
    </source>
</evidence>
<keyword evidence="2" id="KW-1185">Reference proteome</keyword>
<sequence>MHWMIVTFIEIGRVREVVETLIEMYNQGLSPTAQTLNWVTKVLTQMGLLEIGSVLDADRWLGAIVERGYVVDNATLTLLINIVTTTWVSLVVRTVPATTCPSCPAAHRKAYNNIHDILTKVVTIEDNLFVTYFG</sequence>
<dbReference type="Gene3D" id="1.25.40.10">
    <property type="entry name" value="Tetratricopeptide repeat domain"/>
    <property type="match status" value="1"/>
</dbReference>
<dbReference type="InterPro" id="IPR011990">
    <property type="entry name" value="TPR-like_helical_dom_sf"/>
</dbReference>
<dbReference type="AlphaFoldDB" id="A0ABD1LRG6"/>
<name>A0ABD1LRG6_9FABA</name>
<organism evidence="1 2">
    <name type="scientific">Flemingia macrophylla</name>
    <dbReference type="NCBI Taxonomy" id="520843"/>
    <lineage>
        <taxon>Eukaryota</taxon>
        <taxon>Viridiplantae</taxon>
        <taxon>Streptophyta</taxon>
        <taxon>Embryophyta</taxon>
        <taxon>Tracheophyta</taxon>
        <taxon>Spermatophyta</taxon>
        <taxon>Magnoliopsida</taxon>
        <taxon>eudicotyledons</taxon>
        <taxon>Gunneridae</taxon>
        <taxon>Pentapetalae</taxon>
        <taxon>rosids</taxon>
        <taxon>fabids</taxon>
        <taxon>Fabales</taxon>
        <taxon>Fabaceae</taxon>
        <taxon>Papilionoideae</taxon>
        <taxon>50 kb inversion clade</taxon>
        <taxon>NPAAA clade</taxon>
        <taxon>indigoferoid/millettioid clade</taxon>
        <taxon>Phaseoleae</taxon>
        <taxon>Flemingia</taxon>
    </lineage>
</organism>
<evidence type="ECO:0000313" key="1">
    <source>
        <dbReference type="EMBL" id="KAL2326078.1"/>
    </source>
</evidence>
<protein>
    <recommendedName>
        <fullName evidence="3">Pentatricopeptide repeat-containing protein</fullName>
    </recommendedName>
</protein>